<reference evidence="1 2" key="1">
    <citation type="submission" date="2013-11" db="EMBL/GenBank/DDBJ databases">
        <title>Genome sequencing of Stegodyphus mimosarum.</title>
        <authorList>
            <person name="Bechsgaard J."/>
        </authorList>
    </citation>
    <scope>NUCLEOTIDE SEQUENCE [LARGE SCALE GENOMIC DNA]</scope>
</reference>
<name>A0A087T4E6_STEMI</name>
<dbReference type="AlphaFoldDB" id="A0A087T4E6"/>
<protein>
    <submittedName>
        <fullName evidence="1">Uncharacterized protein</fullName>
    </submittedName>
</protein>
<dbReference type="Proteomes" id="UP000054359">
    <property type="component" value="Unassembled WGS sequence"/>
</dbReference>
<feature type="non-terminal residue" evidence="1">
    <location>
        <position position="43"/>
    </location>
</feature>
<keyword evidence="2" id="KW-1185">Reference proteome</keyword>
<accession>A0A087T4E6</accession>
<organism evidence="1 2">
    <name type="scientific">Stegodyphus mimosarum</name>
    <name type="common">African social velvet spider</name>
    <dbReference type="NCBI Taxonomy" id="407821"/>
    <lineage>
        <taxon>Eukaryota</taxon>
        <taxon>Metazoa</taxon>
        <taxon>Ecdysozoa</taxon>
        <taxon>Arthropoda</taxon>
        <taxon>Chelicerata</taxon>
        <taxon>Arachnida</taxon>
        <taxon>Araneae</taxon>
        <taxon>Araneomorphae</taxon>
        <taxon>Entelegynae</taxon>
        <taxon>Eresoidea</taxon>
        <taxon>Eresidae</taxon>
        <taxon>Stegodyphus</taxon>
    </lineage>
</organism>
<gene>
    <name evidence="1" type="ORF">X975_26280</name>
</gene>
<proteinExistence type="predicted"/>
<dbReference type="EMBL" id="KK113365">
    <property type="protein sequence ID" value="KFM59985.1"/>
    <property type="molecule type" value="Genomic_DNA"/>
</dbReference>
<sequence length="43" mass="5128">MPFNYFLCYQRISSRKVIILQRQNFTFKNAILNPVMLDTMNAS</sequence>
<evidence type="ECO:0000313" key="1">
    <source>
        <dbReference type="EMBL" id="KFM59985.1"/>
    </source>
</evidence>
<evidence type="ECO:0000313" key="2">
    <source>
        <dbReference type="Proteomes" id="UP000054359"/>
    </source>
</evidence>